<protein>
    <submittedName>
        <fullName evidence="3">Uncharacterized protein</fullName>
    </submittedName>
</protein>
<dbReference type="PANTHER" id="PTHR43213">
    <property type="entry name" value="BIFUNCTIONAL DTTP/UTP PYROPHOSPHATASE/METHYLTRANSFERASE PROTEIN-RELATED"/>
    <property type="match status" value="1"/>
</dbReference>
<evidence type="ECO:0000313" key="4">
    <source>
        <dbReference type="Proteomes" id="UP001165065"/>
    </source>
</evidence>
<proteinExistence type="inferred from homology"/>
<dbReference type="CDD" id="cd00555">
    <property type="entry name" value="Maf"/>
    <property type="match status" value="1"/>
</dbReference>
<dbReference type="AlphaFoldDB" id="A0A9W7G7Z1"/>
<keyword evidence="2" id="KW-0378">Hydrolase</keyword>
<dbReference type="Gene3D" id="3.90.950.10">
    <property type="match status" value="1"/>
</dbReference>
<dbReference type="OrthoDB" id="10267058at2759"/>
<dbReference type="Pfam" id="PF02545">
    <property type="entry name" value="Maf"/>
    <property type="match status" value="1"/>
</dbReference>
<comment type="cofactor">
    <cofactor evidence="1">
        <name>a divalent metal cation</name>
        <dbReference type="ChEBI" id="CHEBI:60240"/>
    </cofactor>
</comment>
<dbReference type="PANTHER" id="PTHR43213:SF5">
    <property type="entry name" value="BIFUNCTIONAL DTTP_UTP PYROPHOSPHATASE_METHYLTRANSFERASE PROTEIN-RELATED"/>
    <property type="match status" value="1"/>
</dbReference>
<dbReference type="InterPro" id="IPR029001">
    <property type="entry name" value="ITPase-like_fam"/>
</dbReference>
<accession>A0A9W7G7Z1</accession>
<gene>
    <name evidence="3" type="ORF">TrCOL_g2522</name>
</gene>
<comment type="caution">
    <text evidence="3">The sequence shown here is derived from an EMBL/GenBank/DDBJ whole genome shotgun (WGS) entry which is preliminary data.</text>
</comment>
<dbReference type="PIRSF" id="PIRSF006305">
    <property type="entry name" value="Maf"/>
    <property type="match status" value="1"/>
</dbReference>
<reference evidence="4" key="1">
    <citation type="journal article" date="2023" name="Commun. Biol.">
        <title>Genome analysis of Parmales, the sister group of diatoms, reveals the evolutionary specialization of diatoms from phago-mixotrophs to photoautotrophs.</title>
        <authorList>
            <person name="Ban H."/>
            <person name="Sato S."/>
            <person name="Yoshikawa S."/>
            <person name="Yamada K."/>
            <person name="Nakamura Y."/>
            <person name="Ichinomiya M."/>
            <person name="Sato N."/>
            <person name="Blanc-Mathieu R."/>
            <person name="Endo H."/>
            <person name="Kuwata A."/>
            <person name="Ogata H."/>
        </authorList>
    </citation>
    <scope>NUCLEOTIDE SEQUENCE [LARGE SCALE GENOMIC DNA]</scope>
</reference>
<dbReference type="Proteomes" id="UP001165065">
    <property type="component" value="Unassembled WGS sequence"/>
</dbReference>
<evidence type="ECO:0000313" key="3">
    <source>
        <dbReference type="EMBL" id="GMI36986.1"/>
    </source>
</evidence>
<dbReference type="HAMAP" id="MF_00528">
    <property type="entry name" value="Maf"/>
    <property type="match status" value="1"/>
</dbReference>
<organism evidence="3 4">
    <name type="scientific">Triparma columacea</name>
    <dbReference type="NCBI Taxonomy" id="722753"/>
    <lineage>
        <taxon>Eukaryota</taxon>
        <taxon>Sar</taxon>
        <taxon>Stramenopiles</taxon>
        <taxon>Ochrophyta</taxon>
        <taxon>Bolidophyceae</taxon>
        <taxon>Parmales</taxon>
        <taxon>Triparmaceae</taxon>
        <taxon>Triparma</taxon>
    </lineage>
</organism>
<evidence type="ECO:0000256" key="2">
    <source>
        <dbReference type="ARBA" id="ARBA00022801"/>
    </source>
</evidence>
<dbReference type="GO" id="GO:0047429">
    <property type="term" value="F:nucleoside triphosphate diphosphatase activity"/>
    <property type="evidence" value="ECO:0007669"/>
    <property type="project" value="InterPro"/>
</dbReference>
<dbReference type="InterPro" id="IPR003697">
    <property type="entry name" value="Maf-like"/>
</dbReference>
<dbReference type="SUPFAM" id="SSF52972">
    <property type="entry name" value="ITPase-like"/>
    <property type="match status" value="1"/>
</dbReference>
<keyword evidence="4" id="KW-1185">Reference proteome</keyword>
<evidence type="ECO:0000256" key="1">
    <source>
        <dbReference type="ARBA" id="ARBA00001968"/>
    </source>
</evidence>
<name>A0A9W7G7Z1_9STRA</name>
<sequence>MSSSYLPFNLPSPHRIILASASPRRSEILQTMGLKLNVDFEVMESPFDEDEGDFRDLKFKVTPPEYVITSAFNKADAVFNKEVPTWVPPSTGGSVVVVGADTVVELDGVVMEKPKNVEGACDMLRSLSGRVHNVHTGIALVSGGKGGEKKVEKWCDTSKVKFRDLEEEDIQAYVATGEPMDKAGSYGIQGMGGMLIEGMEGDFYGIMGLPMGELAKRLGGI</sequence>
<dbReference type="NCBIfam" id="TIGR00172">
    <property type="entry name" value="maf"/>
    <property type="match status" value="1"/>
</dbReference>
<dbReference type="EMBL" id="BRYA01000070">
    <property type="protein sequence ID" value="GMI36986.1"/>
    <property type="molecule type" value="Genomic_DNA"/>
</dbReference>